<sequence>MQFLKLTIFLVFLLAFAQAVPKTVHYCSKIHSTDAAAPAATVPPHASTDNVGLTPPKPGTIDDEAHDGTIFQLRSVRSEVKMEVNEPDRELRTEMPDETPNSPYLEPRQVNQDTVPDEYAGIVPSECDWSTGIEDGGEGRMACQAFCRDHFEDQDECDGSRCLANDGPFFPDGSKKPGRCFCTCRCPEDILLSLQ</sequence>
<evidence type="ECO:0000313" key="1">
    <source>
        <dbReference type="EMBL" id="GME50426.1"/>
    </source>
</evidence>
<comment type="caution">
    <text evidence="1">The sequence shown here is derived from an EMBL/GenBank/DDBJ whole genome shotgun (WGS) entry which is preliminary data.</text>
</comment>
<evidence type="ECO:0000313" key="2">
    <source>
        <dbReference type="Proteomes" id="UP001165186"/>
    </source>
</evidence>
<dbReference type="Proteomes" id="UP001165186">
    <property type="component" value="Unassembled WGS sequence"/>
</dbReference>
<gene>
    <name evidence="1" type="primary">g3830</name>
    <name evidence="1" type="ORF">NpPPO83_00003830</name>
</gene>
<protein>
    <submittedName>
        <fullName evidence="1">Uncharacterized protein</fullName>
    </submittedName>
</protein>
<name>A0ACB5SNW1_9PEZI</name>
<dbReference type="EMBL" id="BSXG01000164">
    <property type="protein sequence ID" value="GME50426.1"/>
    <property type="molecule type" value="Genomic_DNA"/>
</dbReference>
<keyword evidence="2" id="KW-1185">Reference proteome</keyword>
<accession>A0ACB5SNW1</accession>
<proteinExistence type="predicted"/>
<organism evidence="1 2">
    <name type="scientific">Neofusicoccum parvum</name>
    <dbReference type="NCBI Taxonomy" id="310453"/>
    <lineage>
        <taxon>Eukaryota</taxon>
        <taxon>Fungi</taxon>
        <taxon>Dikarya</taxon>
        <taxon>Ascomycota</taxon>
        <taxon>Pezizomycotina</taxon>
        <taxon>Dothideomycetes</taxon>
        <taxon>Dothideomycetes incertae sedis</taxon>
        <taxon>Botryosphaeriales</taxon>
        <taxon>Botryosphaeriaceae</taxon>
        <taxon>Neofusicoccum</taxon>
    </lineage>
</organism>
<reference evidence="1" key="1">
    <citation type="submission" date="2024-09" db="EMBL/GenBank/DDBJ databases">
        <title>Draft Genome Sequences of Neofusicoccum parvum.</title>
        <authorList>
            <person name="Ashida A."/>
            <person name="Camagna M."/>
            <person name="Tanaka A."/>
            <person name="Takemoto D."/>
        </authorList>
    </citation>
    <scope>NUCLEOTIDE SEQUENCE</scope>
    <source>
        <strain evidence="1">PPO83</strain>
    </source>
</reference>